<feature type="chain" id="PRO_5020877237" evidence="1">
    <location>
        <begin position="18"/>
        <end position="127"/>
    </location>
</feature>
<evidence type="ECO:0000256" key="1">
    <source>
        <dbReference type="SAM" id="SignalP"/>
    </source>
</evidence>
<evidence type="ECO:0000313" key="2">
    <source>
        <dbReference type="EMBL" id="TKR59073.1"/>
    </source>
</evidence>
<feature type="signal peptide" evidence="1">
    <location>
        <begin position="1"/>
        <end position="17"/>
    </location>
</feature>
<proteinExistence type="predicted"/>
<keyword evidence="1" id="KW-0732">Signal</keyword>
<comment type="caution">
    <text evidence="2">The sequence shown here is derived from an EMBL/GenBank/DDBJ whole genome shotgun (WGS) entry which is preliminary data.</text>
</comment>
<dbReference type="EMBL" id="RCHU01001276">
    <property type="protein sequence ID" value="TKR59073.1"/>
    <property type="molecule type" value="Genomic_DNA"/>
</dbReference>
<protein>
    <submittedName>
        <fullName evidence="2">Uncharacterized protein</fullName>
    </submittedName>
</protein>
<name>A0A4U5LSQ0_POPAL</name>
<accession>A0A4U5LSQ0</accession>
<sequence length="127" mass="13415">MAGAVVGFAAVVRGALAAVVHSTGFVVERRVLAMSCHVWAAESPVRTVLLQLTMKTVGLQGEAVVEMGTNVEQGGKDVVVEKMKGKRAGGVVSVVERGDERLQGCWFREMAVAIGATVREGGWFVSE</sequence>
<reference evidence="2" key="1">
    <citation type="submission" date="2018-10" db="EMBL/GenBank/DDBJ databases">
        <title>Population genomic analysis revealed the cold adaptation of white poplar.</title>
        <authorList>
            <person name="Liu Y.-J."/>
        </authorList>
    </citation>
    <scope>NUCLEOTIDE SEQUENCE [LARGE SCALE GENOMIC DNA]</scope>
    <source>
        <strain evidence="2">PAL-ZL1</strain>
    </source>
</reference>
<gene>
    <name evidence="2" type="ORF">D5086_0000326340</name>
</gene>
<organism evidence="2">
    <name type="scientific">Populus alba</name>
    <name type="common">White poplar</name>
    <dbReference type="NCBI Taxonomy" id="43335"/>
    <lineage>
        <taxon>Eukaryota</taxon>
        <taxon>Viridiplantae</taxon>
        <taxon>Streptophyta</taxon>
        <taxon>Embryophyta</taxon>
        <taxon>Tracheophyta</taxon>
        <taxon>Spermatophyta</taxon>
        <taxon>Magnoliopsida</taxon>
        <taxon>eudicotyledons</taxon>
        <taxon>Gunneridae</taxon>
        <taxon>Pentapetalae</taxon>
        <taxon>rosids</taxon>
        <taxon>fabids</taxon>
        <taxon>Malpighiales</taxon>
        <taxon>Salicaceae</taxon>
        <taxon>Saliceae</taxon>
        <taxon>Populus</taxon>
    </lineage>
</organism>
<dbReference type="AlphaFoldDB" id="A0A4U5LSQ0"/>